<evidence type="ECO:0000313" key="4">
    <source>
        <dbReference type="Proteomes" id="UP000603056"/>
    </source>
</evidence>
<dbReference type="InterPro" id="IPR029044">
    <property type="entry name" value="Nucleotide-diphossugar_trans"/>
</dbReference>
<name>A0A811T2Y5_9EURY</name>
<sequence>MKGPILSNGYGIRVHPIVHSKQKQLIPVVNKPILFYATEEMIEAARWITEGNVKMGALNNA</sequence>
<proteinExistence type="predicted"/>
<dbReference type="Proteomes" id="UP000606624">
    <property type="component" value="Unassembled WGS sequence"/>
</dbReference>
<dbReference type="Proteomes" id="UP000603056">
    <property type="component" value="Unassembled WGS sequence"/>
</dbReference>
<dbReference type="SUPFAM" id="SSF53448">
    <property type="entry name" value="Nucleotide-diphospho-sugar transferases"/>
    <property type="match status" value="1"/>
</dbReference>
<dbReference type="EMBL" id="CAJHIP010000004">
    <property type="protein sequence ID" value="CAD6491606.1"/>
    <property type="molecule type" value="Genomic_DNA"/>
</dbReference>
<feature type="domain" description="Nucleotidyl transferase" evidence="1">
    <location>
        <begin position="5"/>
        <end position="44"/>
    </location>
</feature>
<protein>
    <recommendedName>
        <fullName evidence="1">Nucleotidyl transferase domain-containing protein</fullName>
    </recommendedName>
</protein>
<dbReference type="EMBL" id="CAJHIN010000001">
    <property type="protein sequence ID" value="CAD6490183.1"/>
    <property type="molecule type" value="Genomic_DNA"/>
</dbReference>
<reference evidence="3" key="1">
    <citation type="submission" date="2020-10" db="EMBL/GenBank/DDBJ databases">
        <authorList>
            <person name="Hahn C.J."/>
            <person name="Laso-Perez R."/>
            <person name="Vulcano F."/>
            <person name="Vaziourakis K.-M."/>
            <person name="Stokke R."/>
            <person name="Steen I.H."/>
            <person name="Teske A."/>
            <person name="Boetius A."/>
            <person name="Liebeke M."/>
            <person name="Amann R."/>
            <person name="Knittel K."/>
        </authorList>
    </citation>
    <scope>NUCLEOTIDE SEQUENCE</scope>
    <source>
        <strain evidence="2">Gfbio:e3339647-f889-4370-9287-4fb5cb688e4c:AG392E03_GoMArc1</strain>
        <strain evidence="3">Gfbio:e3339647-f889-4370-9287-4fb5cb688e4c:AG394J04_GoMArc1</strain>
    </source>
</reference>
<dbReference type="InterPro" id="IPR005835">
    <property type="entry name" value="NTP_transferase_dom"/>
</dbReference>
<dbReference type="Gene3D" id="3.90.550.10">
    <property type="entry name" value="Spore Coat Polysaccharide Biosynthesis Protein SpsA, Chain A"/>
    <property type="match status" value="1"/>
</dbReference>
<evidence type="ECO:0000313" key="3">
    <source>
        <dbReference type="EMBL" id="CAD6491606.1"/>
    </source>
</evidence>
<dbReference type="Pfam" id="PF00483">
    <property type="entry name" value="NTP_transferase"/>
    <property type="match status" value="1"/>
</dbReference>
<gene>
    <name evidence="3" type="ORF">FFODKBPE_00158</name>
    <name evidence="2" type="ORF">KFBDDELM_00061</name>
</gene>
<evidence type="ECO:0000313" key="2">
    <source>
        <dbReference type="EMBL" id="CAD6490183.1"/>
    </source>
</evidence>
<dbReference type="AlphaFoldDB" id="A0A811T2Y5"/>
<organism evidence="3 4">
    <name type="scientific">Candidatus Argoarchaeum ethanivorans</name>
    <dbReference type="NCBI Taxonomy" id="2608793"/>
    <lineage>
        <taxon>Archaea</taxon>
        <taxon>Methanobacteriati</taxon>
        <taxon>Methanobacteriota</taxon>
        <taxon>Stenosarchaea group</taxon>
        <taxon>Methanomicrobia</taxon>
        <taxon>Methanosarcinales</taxon>
        <taxon>Methanosarcinales incertae sedis</taxon>
        <taxon>GOM Arc I cluster</taxon>
        <taxon>Candidatus Argoarchaeum</taxon>
    </lineage>
</organism>
<accession>A0A811T2Y5</accession>
<comment type="caution">
    <text evidence="3">The sequence shown here is derived from an EMBL/GenBank/DDBJ whole genome shotgun (WGS) entry which is preliminary data.</text>
</comment>
<evidence type="ECO:0000259" key="1">
    <source>
        <dbReference type="Pfam" id="PF00483"/>
    </source>
</evidence>